<accession>A0A2H5BGE6</accession>
<evidence type="ECO:0000313" key="6">
    <source>
        <dbReference type="EMBL" id="AUG85051.1"/>
    </source>
</evidence>
<dbReference type="PANTHER" id="PTHR11241">
    <property type="entry name" value="DEOXYURIDINE 5'-TRIPHOSPHATE NUCLEOTIDOHYDROLASE"/>
    <property type="match status" value="1"/>
</dbReference>
<dbReference type="EC" id="3.6.1.23" evidence="2"/>
<gene>
    <name evidence="6" type="ORF">CETO_44</name>
</gene>
<keyword evidence="7" id="KW-1185">Reference proteome</keyword>
<dbReference type="InterPro" id="IPR033704">
    <property type="entry name" value="dUTPase_trimeric"/>
</dbReference>
<dbReference type="SUPFAM" id="SSF51283">
    <property type="entry name" value="dUTPase-like"/>
    <property type="match status" value="1"/>
</dbReference>
<evidence type="ECO:0000256" key="1">
    <source>
        <dbReference type="ARBA" id="ARBA00006581"/>
    </source>
</evidence>
<dbReference type="GO" id="GO:0006226">
    <property type="term" value="P:dUMP biosynthetic process"/>
    <property type="evidence" value="ECO:0007669"/>
    <property type="project" value="InterPro"/>
</dbReference>
<evidence type="ECO:0000256" key="4">
    <source>
        <dbReference type="ARBA" id="ARBA00023080"/>
    </source>
</evidence>
<comment type="similarity">
    <text evidence="1">Belongs to the dUTPase family.</text>
</comment>
<sequence length="150" mass="16837">MEKIRIVLLNEEAKPQCMKDGDAGLDLRMNIQTAQGYTPLLRGESITFGTGVKVAIPKGWVGLIMPRSGLGFKYEIRLANTTGVIDSNYRGEIMVKMRNCGEEDVFLEDFERVCQMVIVPHYLVYDNIEVVDELDETNRGESGFGESGRQ</sequence>
<dbReference type="Gene3D" id="2.70.40.10">
    <property type="match status" value="1"/>
</dbReference>
<reference evidence="6 7" key="1">
    <citation type="submission" date="2017-12" db="EMBL/GenBank/DDBJ databases">
        <authorList>
            <person name="Lestochi C.V."/>
            <person name="Miller K.C."/>
            <person name="Miller J.S."/>
            <person name="Stanton M.L."/>
            <person name="Broussard G.W."/>
        </authorList>
    </citation>
    <scope>NUCLEOTIDE SEQUENCE [LARGE SCALE GENOMIC DNA]</scope>
</reference>
<dbReference type="GO" id="GO:0046081">
    <property type="term" value="P:dUTP catabolic process"/>
    <property type="evidence" value="ECO:0007669"/>
    <property type="project" value="InterPro"/>
</dbReference>
<dbReference type="InterPro" id="IPR029054">
    <property type="entry name" value="dUTPase-like"/>
</dbReference>
<dbReference type="PANTHER" id="PTHR11241:SF0">
    <property type="entry name" value="DEOXYURIDINE 5'-TRIPHOSPHATE NUCLEOTIDOHYDROLASE"/>
    <property type="match status" value="1"/>
</dbReference>
<dbReference type="GO" id="GO:0004170">
    <property type="term" value="F:dUTP diphosphatase activity"/>
    <property type="evidence" value="ECO:0007669"/>
    <property type="project" value="UniProtKB-EC"/>
</dbReference>
<organism evidence="6 7">
    <name type="scientific">Vibrio phage Ceto</name>
    <dbReference type="NCBI Taxonomy" id="2570300"/>
    <lineage>
        <taxon>Viruses</taxon>
        <taxon>Duplodnaviria</taxon>
        <taxon>Heunggongvirae</taxon>
        <taxon>Uroviricota</taxon>
        <taxon>Caudoviricetes</taxon>
        <taxon>Demerecviridae</taxon>
        <taxon>Ermolyevavirinae</taxon>
        <taxon>Cetovirus</taxon>
        <taxon>Cetovirus ceto</taxon>
    </lineage>
</organism>
<proteinExistence type="inferred from homology"/>
<keyword evidence="3" id="KW-0378">Hydrolase</keyword>
<dbReference type="NCBIfam" id="NF001862">
    <property type="entry name" value="PRK00601.1"/>
    <property type="match status" value="1"/>
</dbReference>
<dbReference type="InterPro" id="IPR008181">
    <property type="entry name" value="dUTPase"/>
</dbReference>
<name>A0A2H5BGE6_9CAUD</name>
<dbReference type="InterPro" id="IPR036157">
    <property type="entry name" value="dUTPase-like_sf"/>
</dbReference>
<evidence type="ECO:0000259" key="5">
    <source>
        <dbReference type="Pfam" id="PF00692"/>
    </source>
</evidence>
<feature type="domain" description="dUTPase-like" evidence="5">
    <location>
        <begin position="18"/>
        <end position="148"/>
    </location>
</feature>
<evidence type="ECO:0000256" key="3">
    <source>
        <dbReference type="ARBA" id="ARBA00022801"/>
    </source>
</evidence>
<keyword evidence="4" id="KW-0546">Nucleotide metabolism</keyword>
<dbReference type="GO" id="GO:0000287">
    <property type="term" value="F:magnesium ion binding"/>
    <property type="evidence" value="ECO:0007669"/>
    <property type="project" value="InterPro"/>
</dbReference>
<dbReference type="NCBIfam" id="TIGR00576">
    <property type="entry name" value="dut"/>
    <property type="match status" value="1"/>
</dbReference>
<protein>
    <recommendedName>
        <fullName evidence="2">dUTP diphosphatase</fullName>
        <ecNumber evidence="2">3.6.1.23</ecNumber>
    </recommendedName>
</protein>
<evidence type="ECO:0000313" key="7">
    <source>
        <dbReference type="Proteomes" id="UP000240819"/>
    </source>
</evidence>
<evidence type="ECO:0000256" key="2">
    <source>
        <dbReference type="ARBA" id="ARBA00012379"/>
    </source>
</evidence>
<dbReference type="CDD" id="cd07557">
    <property type="entry name" value="trimeric_dUTPase"/>
    <property type="match status" value="1"/>
</dbReference>
<dbReference type="EMBL" id="MG649966">
    <property type="protein sequence ID" value="AUG85051.1"/>
    <property type="molecule type" value="Genomic_DNA"/>
</dbReference>
<dbReference type="Pfam" id="PF00692">
    <property type="entry name" value="dUTPase"/>
    <property type="match status" value="1"/>
</dbReference>
<dbReference type="Proteomes" id="UP000240819">
    <property type="component" value="Segment"/>
</dbReference>